<name>B8C2W5_THAPS</name>
<organism evidence="4 5">
    <name type="scientific">Thalassiosira pseudonana</name>
    <name type="common">Marine diatom</name>
    <name type="synonym">Cyclotella nana</name>
    <dbReference type="NCBI Taxonomy" id="35128"/>
    <lineage>
        <taxon>Eukaryota</taxon>
        <taxon>Sar</taxon>
        <taxon>Stramenopiles</taxon>
        <taxon>Ochrophyta</taxon>
        <taxon>Bacillariophyta</taxon>
        <taxon>Coscinodiscophyceae</taxon>
        <taxon>Thalassiosirophycidae</taxon>
        <taxon>Thalassiosirales</taxon>
        <taxon>Thalassiosiraceae</taxon>
        <taxon>Thalassiosira</taxon>
    </lineage>
</organism>
<reference evidence="4 5" key="2">
    <citation type="journal article" date="2008" name="Nature">
        <title>The Phaeodactylum genome reveals the evolutionary history of diatom genomes.</title>
        <authorList>
            <person name="Bowler C."/>
            <person name="Allen A.E."/>
            <person name="Badger J.H."/>
            <person name="Grimwood J."/>
            <person name="Jabbari K."/>
            <person name="Kuo A."/>
            <person name="Maheswari U."/>
            <person name="Martens C."/>
            <person name="Maumus F."/>
            <person name="Otillar R.P."/>
            <person name="Rayko E."/>
            <person name="Salamov A."/>
            <person name="Vandepoele K."/>
            <person name="Beszteri B."/>
            <person name="Gruber A."/>
            <person name="Heijde M."/>
            <person name="Katinka M."/>
            <person name="Mock T."/>
            <person name="Valentin K."/>
            <person name="Verret F."/>
            <person name="Berges J.A."/>
            <person name="Brownlee C."/>
            <person name="Cadoret J.P."/>
            <person name="Chiovitti A."/>
            <person name="Choi C.J."/>
            <person name="Coesel S."/>
            <person name="De Martino A."/>
            <person name="Detter J.C."/>
            <person name="Durkin C."/>
            <person name="Falciatore A."/>
            <person name="Fournet J."/>
            <person name="Haruta M."/>
            <person name="Huysman M.J."/>
            <person name="Jenkins B.D."/>
            <person name="Jiroutova K."/>
            <person name="Jorgensen R.E."/>
            <person name="Joubert Y."/>
            <person name="Kaplan A."/>
            <person name="Kroger N."/>
            <person name="Kroth P.G."/>
            <person name="La Roche J."/>
            <person name="Lindquist E."/>
            <person name="Lommer M."/>
            <person name="Martin-Jezequel V."/>
            <person name="Lopez P.J."/>
            <person name="Lucas S."/>
            <person name="Mangogna M."/>
            <person name="McGinnis K."/>
            <person name="Medlin L.K."/>
            <person name="Montsant A."/>
            <person name="Oudot-Le Secq M.P."/>
            <person name="Napoli C."/>
            <person name="Obornik M."/>
            <person name="Parker M.S."/>
            <person name="Petit J.L."/>
            <person name="Porcel B.M."/>
            <person name="Poulsen N."/>
            <person name="Robison M."/>
            <person name="Rychlewski L."/>
            <person name="Rynearson T.A."/>
            <person name="Schmutz J."/>
            <person name="Shapiro H."/>
            <person name="Siaut M."/>
            <person name="Stanley M."/>
            <person name="Sussman M.R."/>
            <person name="Taylor A.R."/>
            <person name="Vardi A."/>
            <person name="von Dassow P."/>
            <person name="Vyverman W."/>
            <person name="Willis A."/>
            <person name="Wyrwicz L.S."/>
            <person name="Rokhsar D.S."/>
            <person name="Weissenbach J."/>
            <person name="Armbrust E.V."/>
            <person name="Green B.R."/>
            <person name="Van de Peer Y."/>
            <person name="Grigoriev I.V."/>
        </authorList>
    </citation>
    <scope>NUCLEOTIDE SEQUENCE [LARGE SCALE GENOMIC DNA]</scope>
    <source>
        <strain evidence="4 5">CCMP1335</strain>
    </source>
</reference>
<gene>
    <name evidence="4" type="ORF">THAPSDRAFT_22734</name>
</gene>
<keyword evidence="2" id="KW-0472">Membrane</keyword>
<keyword evidence="2" id="KW-1133">Transmembrane helix</keyword>
<feature type="region of interest" description="Disordered" evidence="1">
    <location>
        <begin position="103"/>
        <end position="125"/>
    </location>
</feature>
<evidence type="ECO:0000256" key="3">
    <source>
        <dbReference type="SAM" id="SignalP"/>
    </source>
</evidence>
<evidence type="ECO:0000313" key="5">
    <source>
        <dbReference type="Proteomes" id="UP000001449"/>
    </source>
</evidence>
<dbReference type="PaxDb" id="35128-Thaps22734"/>
<keyword evidence="2" id="KW-0812">Transmembrane</keyword>
<evidence type="ECO:0000256" key="2">
    <source>
        <dbReference type="SAM" id="Phobius"/>
    </source>
</evidence>
<reference evidence="4 5" key="1">
    <citation type="journal article" date="2004" name="Science">
        <title>The genome of the diatom Thalassiosira pseudonana: ecology, evolution, and metabolism.</title>
        <authorList>
            <person name="Armbrust E.V."/>
            <person name="Berges J.A."/>
            <person name="Bowler C."/>
            <person name="Green B.R."/>
            <person name="Martinez D."/>
            <person name="Putnam N.H."/>
            <person name="Zhou S."/>
            <person name="Allen A.E."/>
            <person name="Apt K.E."/>
            <person name="Bechner M."/>
            <person name="Brzezinski M.A."/>
            <person name="Chaal B.K."/>
            <person name="Chiovitti A."/>
            <person name="Davis A.K."/>
            <person name="Demarest M.S."/>
            <person name="Detter J.C."/>
            <person name="Glavina T."/>
            <person name="Goodstein D."/>
            <person name="Hadi M.Z."/>
            <person name="Hellsten U."/>
            <person name="Hildebrand M."/>
            <person name="Jenkins B.D."/>
            <person name="Jurka J."/>
            <person name="Kapitonov V.V."/>
            <person name="Kroger N."/>
            <person name="Lau W.W."/>
            <person name="Lane T.W."/>
            <person name="Larimer F.W."/>
            <person name="Lippmeier J.C."/>
            <person name="Lucas S."/>
            <person name="Medina M."/>
            <person name="Montsant A."/>
            <person name="Obornik M."/>
            <person name="Parker M.S."/>
            <person name="Palenik B."/>
            <person name="Pazour G.J."/>
            <person name="Richardson P.M."/>
            <person name="Rynearson T.A."/>
            <person name="Saito M.A."/>
            <person name="Schwartz D.C."/>
            <person name="Thamatrakoln K."/>
            <person name="Valentin K."/>
            <person name="Vardi A."/>
            <person name="Wilkerson F.P."/>
            <person name="Rokhsar D.S."/>
        </authorList>
    </citation>
    <scope>NUCLEOTIDE SEQUENCE [LARGE SCALE GENOMIC DNA]</scope>
    <source>
        <strain evidence="4 5">CCMP1335</strain>
    </source>
</reference>
<dbReference type="EMBL" id="CM000642">
    <property type="protein sequence ID" value="EED92020.1"/>
    <property type="molecule type" value="Genomic_DNA"/>
</dbReference>
<dbReference type="OMA" id="ANEYNCA"/>
<accession>B8C2W5</accession>
<dbReference type="RefSeq" id="XP_002290268.1">
    <property type="nucleotide sequence ID" value="XM_002290232.1"/>
</dbReference>
<dbReference type="HOGENOM" id="CLU_056661_0_0_1"/>
<dbReference type="InParanoid" id="B8C2W5"/>
<dbReference type="KEGG" id="tps:THAPSDRAFT_22734"/>
<protein>
    <submittedName>
        <fullName evidence="4">Uncharacterized protein</fullName>
    </submittedName>
</protein>
<evidence type="ECO:0000256" key="1">
    <source>
        <dbReference type="SAM" id="MobiDB-lite"/>
    </source>
</evidence>
<feature type="signal peptide" evidence="3">
    <location>
        <begin position="1"/>
        <end position="16"/>
    </location>
</feature>
<dbReference type="Proteomes" id="UP000001449">
    <property type="component" value="Chromosome 5"/>
</dbReference>
<keyword evidence="5" id="KW-1185">Reference proteome</keyword>
<evidence type="ECO:0000313" key="4">
    <source>
        <dbReference type="EMBL" id="EED92020.1"/>
    </source>
</evidence>
<dbReference type="GeneID" id="7450067"/>
<feature type="chain" id="PRO_5002866228" evidence="3">
    <location>
        <begin position="17"/>
        <end position="480"/>
    </location>
</feature>
<keyword evidence="3" id="KW-0732">Signal</keyword>
<feature type="transmembrane region" description="Helical" evidence="2">
    <location>
        <begin position="414"/>
        <end position="434"/>
    </location>
</feature>
<feature type="compositionally biased region" description="Acidic residues" evidence="1">
    <location>
        <begin position="105"/>
        <end position="123"/>
    </location>
</feature>
<dbReference type="eggNOG" id="ENOG502SN9M">
    <property type="taxonomic scope" value="Eukaryota"/>
</dbReference>
<dbReference type="AlphaFoldDB" id="B8C2W5"/>
<sequence length="480" mass="53784">MKLLLSLLISAGPTMAMDFELPEADISATSKIGSRILSKARMLEGDNDQAYTSWVAGYSIKFDKCVSSANYYGGYFAENGDNADANYYYNGAADANEYNYNQDAEQQDAEQQDAEQQDAEQQDAEQQNAQAYNYNGNRRLEQNQGYYGNEADAERQDYNGMYEQRLVHFKLCPTGSCFSCKNGADYVVELNEFIDAVLEAKLAANEYNCARVRDNCYCENAYSKQSCLNACYTNAKMDYCSENNQQENNVFDLQEALECAELNVDEQAMENYYYKNRQQGQYYNEENMKYYVGPYCSANGKKILMGLFQEETCSYPAPSGTFEALNYGQALPYSKKSLIDNSCISCMEPKEEKNYWDEQDADEVTDVCERLYEDSGKCEEGLQLGYGVQRNNMACEFIASVKSSYLPTAVPAKVFAGIFAVTTVALAALSLVLFKKSKRNDVSLNAAAHPLDPNATAHKTGIAVQIMFPKGEDTIVDLLL</sequence>
<proteinExistence type="predicted"/>